<reference evidence="12" key="1">
    <citation type="submission" date="2021-02" db="EMBL/GenBank/DDBJ databases">
        <authorList>
            <person name="Nowell W R."/>
        </authorList>
    </citation>
    <scope>NUCLEOTIDE SEQUENCE</scope>
</reference>
<protein>
    <recommendedName>
        <fullName evidence="14">EGF-like domain-containing protein</fullName>
    </recommendedName>
</protein>
<organism evidence="12 13">
    <name type="scientific">Adineta ricciae</name>
    <name type="common">Rotifer</name>
    <dbReference type="NCBI Taxonomy" id="249248"/>
    <lineage>
        <taxon>Eukaryota</taxon>
        <taxon>Metazoa</taxon>
        <taxon>Spiralia</taxon>
        <taxon>Gnathifera</taxon>
        <taxon>Rotifera</taxon>
        <taxon>Eurotatoria</taxon>
        <taxon>Bdelloidea</taxon>
        <taxon>Adinetida</taxon>
        <taxon>Adinetidae</taxon>
        <taxon>Adineta</taxon>
    </lineage>
</organism>
<dbReference type="OrthoDB" id="2376984at2759"/>
<dbReference type="EMBL" id="CAJNOJ010000021">
    <property type="protein sequence ID" value="CAF0848663.1"/>
    <property type="molecule type" value="Genomic_DNA"/>
</dbReference>
<keyword evidence="4 9" id="KW-0812">Transmembrane</keyword>
<feature type="transmembrane region" description="Helical" evidence="9">
    <location>
        <begin position="379"/>
        <end position="398"/>
    </location>
</feature>
<keyword evidence="8" id="KW-0245">EGF-like domain</keyword>
<dbReference type="SMART" id="SM00034">
    <property type="entry name" value="CLECT"/>
    <property type="match status" value="1"/>
</dbReference>
<dbReference type="Proteomes" id="UP000663852">
    <property type="component" value="Unassembled WGS sequence"/>
</dbReference>
<dbReference type="PROSITE" id="PS50041">
    <property type="entry name" value="C_TYPE_LECTIN_2"/>
    <property type="match status" value="1"/>
</dbReference>
<evidence type="ECO:0000256" key="6">
    <source>
        <dbReference type="ARBA" id="ARBA00023136"/>
    </source>
</evidence>
<evidence type="ECO:0000313" key="12">
    <source>
        <dbReference type="EMBL" id="CAF0848663.1"/>
    </source>
</evidence>
<evidence type="ECO:0000256" key="3">
    <source>
        <dbReference type="ARBA" id="ARBA00022475"/>
    </source>
</evidence>
<dbReference type="PROSITE" id="PS00022">
    <property type="entry name" value="EGF_1"/>
    <property type="match status" value="1"/>
</dbReference>
<sequence>MIVANSYVKQSYDEFAMIRRILLPILACFLLVNDVQTSSITNRGQEAFQLIKETKEKVKHGIQCISPSKYYAGSCYTYMKAEPASSWERAYNNCLTLPSTRDARLLAIESIDEYEFIERELIGLKSGSDSVSVYVGLRKMNNTWFWSNDIPLKETPVYRFWVDNNRDILAYDCGILWLARNTSVITPAPCVEQALRPYVCKQVIDRCYNNTSSCGKYGKCINLPWTNSYKCQCRFLYTGDQCEKWSSQGVQIIIGIVIVFVAFIVSYVINTDRSEESWFFRKTLRQQCPASAQNSMRSSSKFDDKHRWSTSNDSTYRSSCSLTVRKLFIRPKKLLLILFPLTLTIIIVVIIINAKDYVQETLIHSTELFQFCILYDNNYYHNLLTLPLASVIILFIIVNQTRKQSTKGKWSVYVPLPFNPFSKLNRFDTVVLCGIVSHEILEIIEEVFLKTAQMKLLTINGPLFDLVRQFGLIIIVGLRYYPVYSVIEMTNGNTLYYALCALHMWLDLGLRIFEQAFCMNMSPLIRTWQKFEQFKSELTAKYEQNLLMSSTTPSMYLPEYEDARSGGFRRRMQRFRERFSFHGTKTSTSITTTTTVVAAFHPLSTPMPPHSLNWSSINLNLSTSLHSNDSLSTFEQFGLDSSIVGVIKYAPYYLCLTYICCRLTYLLIENLYEFVSCCNNETNSRKKSSKHIYHEPTFSSEENQAVEFRYVRHLFQTPYKHCQPSWIKSLLHKFYCPKKHFQYSKQILNLYMIAFMLIYYLTFNILENGFNLIEKIYSFTLMPLYILYDELDLPEPKLSNLKYEMLFACCLTSLIYFGQLCLGMKHYQRHMLHAYQGIFVDIPSRSAFKNMRLMSKNIHYPGYCIAYLTFGYVIIGNLLFFTLVILRVMCKHLFLVEEIAKVLIPLLVIYLMVFIVQWFLSKTLFLQRHGNGIVLKNLRIFFLFTYFNFFFDCFLGMISCTIRLIKGWLATFLFLPRLDYCILGRALEKMDSGYISYVSFIHMECLHTHPVLVCFCSIVNEQIEQRHQYLRASKRDAYFYTNHQRINFRWWLAITLSRNMQFIQLRKHYIMPLHLSTVESFLNHTMLRKSQERMDSNVIIRHHTTTCTTLLLDVEEQEERKPSF</sequence>
<evidence type="ECO:0000256" key="5">
    <source>
        <dbReference type="ARBA" id="ARBA00022989"/>
    </source>
</evidence>
<dbReference type="Gene3D" id="2.10.25.10">
    <property type="entry name" value="Laminin"/>
    <property type="match status" value="1"/>
</dbReference>
<dbReference type="CDD" id="cd00054">
    <property type="entry name" value="EGF_CA"/>
    <property type="match status" value="1"/>
</dbReference>
<dbReference type="InterPro" id="IPR026612">
    <property type="entry name" value="STRA6-like"/>
</dbReference>
<feature type="transmembrane region" description="Helical" evidence="9">
    <location>
        <begin position="940"/>
        <end position="965"/>
    </location>
</feature>
<name>A0A813W8M1_ADIRI</name>
<keyword evidence="3" id="KW-1003">Cell membrane</keyword>
<dbReference type="InterPro" id="IPR016186">
    <property type="entry name" value="C-type_lectin-like/link_sf"/>
</dbReference>
<evidence type="ECO:0000256" key="7">
    <source>
        <dbReference type="ARBA" id="ARBA00023170"/>
    </source>
</evidence>
<evidence type="ECO:0000259" key="11">
    <source>
        <dbReference type="PROSITE" id="PS50041"/>
    </source>
</evidence>
<dbReference type="PANTHER" id="PTHR21444">
    <property type="entry name" value="COILED-COIL DOMAIN-CONTAINING PROTEIN 180"/>
    <property type="match status" value="1"/>
</dbReference>
<feature type="transmembrane region" description="Helical" evidence="9">
    <location>
        <begin position="748"/>
        <end position="766"/>
    </location>
</feature>
<keyword evidence="7" id="KW-0675">Receptor</keyword>
<dbReference type="PROSITE" id="PS50026">
    <property type="entry name" value="EGF_3"/>
    <property type="match status" value="1"/>
</dbReference>
<evidence type="ECO:0000256" key="8">
    <source>
        <dbReference type="PROSITE-ProRule" id="PRU00076"/>
    </source>
</evidence>
<evidence type="ECO:0000259" key="10">
    <source>
        <dbReference type="PROSITE" id="PS50026"/>
    </source>
</evidence>
<dbReference type="SUPFAM" id="SSF57196">
    <property type="entry name" value="EGF/Laminin"/>
    <property type="match status" value="1"/>
</dbReference>
<dbReference type="Gene3D" id="3.10.100.10">
    <property type="entry name" value="Mannose-Binding Protein A, subunit A"/>
    <property type="match status" value="1"/>
</dbReference>
<dbReference type="CDD" id="cd00037">
    <property type="entry name" value="CLECT"/>
    <property type="match status" value="1"/>
</dbReference>
<dbReference type="GO" id="GO:0005886">
    <property type="term" value="C:plasma membrane"/>
    <property type="evidence" value="ECO:0007669"/>
    <property type="project" value="UniProtKB-SubCell"/>
</dbReference>
<feature type="disulfide bond" evidence="8">
    <location>
        <begin position="214"/>
        <end position="231"/>
    </location>
</feature>
<dbReference type="GO" id="GO:0071939">
    <property type="term" value="P:vitamin A import into cell"/>
    <property type="evidence" value="ECO:0007669"/>
    <property type="project" value="TreeGrafter"/>
</dbReference>
<keyword evidence="6 9" id="KW-0472">Membrane</keyword>
<evidence type="ECO:0000256" key="4">
    <source>
        <dbReference type="ARBA" id="ARBA00022692"/>
    </source>
</evidence>
<dbReference type="GO" id="GO:0038023">
    <property type="term" value="F:signaling receptor activity"/>
    <property type="evidence" value="ECO:0007669"/>
    <property type="project" value="InterPro"/>
</dbReference>
<dbReference type="Pfam" id="PF14752">
    <property type="entry name" value="RBP_receptor"/>
    <property type="match status" value="1"/>
</dbReference>
<dbReference type="InterPro" id="IPR016187">
    <property type="entry name" value="CTDL_fold"/>
</dbReference>
<feature type="domain" description="EGF-like" evidence="10">
    <location>
        <begin position="203"/>
        <end position="243"/>
    </location>
</feature>
<keyword evidence="8" id="KW-1015">Disulfide bond</keyword>
<evidence type="ECO:0000256" key="9">
    <source>
        <dbReference type="SAM" id="Phobius"/>
    </source>
</evidence>
<comment type="caution">
    <text evidence="8">Lacks conserved residue(s) required for the propagation of feature annotation.</text>
</comment>
<keyword evidence="5 9" id="KW-1133">Transmembrane helix</keyword>
<feature type="disulfide bond" evidence="8">
    <location>
        <begin position="233"/>
        <end position="242"/>
    </location>
</feature>
<feature type="transmembrane region" description="Helical" evidence="9">
    <location>
        <begin position="860"/>
        <end position="890"/>
    </location>
</feature>
<feature type="transmembrane region" description="Helical" evidence="9">
    <location>
        <begin position="334"/>
        <end position="352"/>
    </location>
</feature>
<gene>
    <name evidence="12" type="ORF">EDS130_LOCUS7206</name>
</gene>
<keyword evidence="2" id="KW-0813">Transport</keyword>
<accession>A0A813W8M1</accession>
<evidence type="ECO:0008006" key="14">
    <source>
        <dbReference type="Google" id="ProtNLM"/>
    </source>
</evidence>
<comment type="caution">
    <text evidence="12">The sequence shown here is derived from an EMBL/GenBank/DDBJ whole genome shotgun (WGS) entry which is preliminary data.</text>
</comment>
<evidence type="ECO:0000256" key="1">
    <source>
        <dbReference type="ARBA" id="ARBA00004651"/>
    </source>
</evidence>
<dbReference type="InterPro" id="IPR001304">
    <property type="entry name" value="C-type_lectin-like"/>
</dbReference>
<feature type="transmembrane region" description="Helical" evidence="9">
    <location>
        <begin position="800"/>
        <end position="818"/>
    </location>
</feature>
<evidence type="ECO:0000256" key="2">
    <source>
        <dbReference type="ARBA" id="ARBA00022448"/>
    </source>
</evidence>
<feature type="transmembrane region" description="Helical" evidence="9">
    <location>
        <begin position="902"/>
        <end position="920"/>
    </location>
</feature>
<evidence type="ECO:0000313" key="13">
    <source>
        <dbReference type="Proteomes" id="UP000663852"/>
    </source>
</evidence>
<dbReference type="AlphaFoldDB" id="A0A813W8M1"/>
<proteinExistence type="predicted"/>
<dbReference type="PANTHER" id="PTHR21444:SF15">
    <property type="entry name" value="RECEPTOR FOR RETINOL UPTAKE STRA6"/>
    <property type="match status" value="1"/>
</dbReference>
<dbReference type="GO" id="GO:0034632">
    <property type="term" value="F:retinol transmembrane transporter activity"/>
    <property type="evidence" value="ECO:0007669"/>
    <property type="project" value="InterPro"/>
</dbReference>
<feature type="domain" description="C-type lectin" evidence="11">
    <location>
        <begin position="71"/>
        <end position="176"/>
    </location>
</feature>
<dbReference type="InterPro" id="IPR000742">
    <property type="entry name" value="EGF"/>
</dbReference>
<feature type="transmembrane region" description="Helical" evidence="9">
    <location>
        <begin position="250"/>
        <end position="269"/>
    </location>
</feature>
<comment type="subcellular location">
    <subcellularLocation>
        <location evidence="1">Cell membrane</location>
        <topology evidence="1">Multi-pass membrane protein</topology>
    </subcellularLocation>
</comment>
<dbReference type="SUPFAM" id="SSF56436">
    <property type="entry name" value="C-type lectin-like"/>
    <property type="match status" value="1"/>
</dbReference>